<accession>A0A7S5UXR7</accession>
<evidence type="ECO:0000313" key="2">
    <source>
        <dbReference type="Proteomes" id="UP000642258"/>
    </source>
</evidence>
<dbReference type="EMBL" id="MN988528">
    <property type="protein sequence ID" value="QIG73134.1"/>
    <property type="molecule type" value="Genomic_DNA"/>
</dbReference>
<proteinExistence type="predicted"/>
<dbReference type="Proteomes" id="UP000642258">
    <property type="component" value="Segment"/>
</dbReference>
<dbReference type="Pfam" id="PF14354">
    <property type="entry name" value="Lar_restr_allev"/>
    <property type="match status" value="1"/>
</dbReference>
<protein>
    <recommendedName>
        <fullName evidence="3">Restriction alleviation protein, Lar family</fullName>
    </recommendedName>
</protein>
<sequence>MYYETNGLARLGLHGKLNSCPFCGSTSQHAVDQHADERSGYNIKVTILCHGCPVTISAYSIKDKNGWCEENEQQVAERAAQYWNRRA</sequence>
<gene>
    <name evidence="1" type="ORF">EVC00_028</name>
</gene>
<evidence type="ECO:0000313" key="1">
    <source>
        <dbReference type="EMBL" id="QIG73134.1"/>
    </source>
</evidence>
<name>A0A7S5UXR7_9CAUD</name>
<reference evidence="1 2" key="1">
    <citation type="submission" date="2020-01" db="EMBL/GenBank/DDBJ databases">
        <title>Patterns of diversity and host range of bacteriophage communities associated with bean-nodulatin bacteria.</title>
        <authorList>
            <person name="Vann Cauwenberghe J."/>
            <person name="Santamaria R.I."/>
            <person name="Bustos P."/>
            <person name="Juarez S."/>
            <person name="Gonzalez V."/>
        </authorList>
    </citation>
    <scope>NUCLEOTIDE SEQUENCE [LARGE SCALE GENOMIC DNA]</scope>
</reference>
<organism evidence="1 2">
    <name type="scientific">Rhizobium phage RHph_N37</name>
    <dbReference type="NCBI Taxonomy" id="2509749"/>
    <lineage>
        <taxon>Viruses</taxon>
        <taxon>Duplodnaviria</taxon>
        <taxon>Heunggongvirae</taxon>
        <taxon>Uroviricota</taxon>
        <taxon>Caudoviricetes</taxon>
        <taxon>Autographivirales</taxon>
        <taxon>Dunnvirinae</taxon>
        <taxon>Cuernavacavirus</taxon>
        <taxon>Cuernavacavirus RHphN37</taxon>
    </lineage>
</organism>
<keyword evidence="2" id="KW-1185">Reference proteome</keyword>
<evidence type="ECO:0008006" key="3">
    <source>
        <dbReference type="Google" id="ProtNLM"/>
    </source>
</evidence>